<feature type="transmembrane region" description="Helical" evidence="5">
    <location>
        <begin position="283"/>
        <end position="301"/>
    </location>
</feature>
<dbReference type="SUPFAM" id="SSF103473">
    <property type="entry name" value="MFS general substrate transporter"/>
    <property type="match status" value="1"/>
</dbReference>
<feature type="transmembrane region" description="Helical" evidence="5">
    <location>
        <begin position="307"/>
        <end position="328"/>
    </location>
</feature>
<evidence type="ECO:0000256" key="2">
    <source>
        <dbReference type="ARBA" id="ARBA00022692"/>
    </source>
</evidence>
<dbReference type="RefSeq" id="WP_157309508.1">
    <property type="nucleotide sequence ID" value="NZ_WRXN01000019.1"/>
</dbReference>
<dbReference type="GO" id="GO:0022857">
    <property type="term" value="F:transmembrane transporter activity"/>
    <property type="evidence" value="ECO:0007669"/>
    <property type="project" value="InterPro"/>
</dbReference>
<feature type="transmembrane region" description="Helical" evidence="5">
    <location>
        <begin position="17"/>
        <end position="36"/>
    </location>
</feature>
<dbReference type="Gene3D" id="1.20.1250.20">
    <property type="entry name" value="MFS general substrate transporter like domains"/>
    <property type="match status" value="2"/>
</dbReference>
<dbReference type="PANTHER" id="PTHR23514">
    <property type="entry name" value="BYPASS OF STOP CODON PROTEIN 6"/>
    <property type="match status" value="1"/>
</dbReference>
<feature type="transmembrane region" description="Helical" evidence="5">
    <location>
        <begin position="369"/>
        <end position="389"/>
    </location>
</feature>
<accession>A0A7K1UCU1</accession>
<feature type="transmembrane region" description="Helical" evidence="5">
    <location>
        <begin position="340"/>
        <end position="363"/>
    </location>
</feature>
<feature type="transmembrane region" description="Helical" evidence="5">
    <location>
        <begin position="163"/>
        <end position="182"/>
    </location>
</feature>
<dbReference type="CDD" id="cd17393">
    <property type="entry name" value="MFS_MosC_like"/>
    <property type="match status" value="1"/>
</dbReference>
<evidence type="ECO:0000256" key="3">
    <source>
        <dbReference type="ARBA" id="ARBA00022989"/>
    </source>
</evidence>
<evidence type="ECO:0000259" key="6">
    <source>
        <dbReference type="PROSITE" id="PS50850"/>
    </source>
</evidence>
<reference evidence="7 8" key="1">
    <citation type="submission" date="2019-12" db="EMBL/GenBank/DDBJ databases">
        <title>Chitinophaga sp. strain ysch24 (GDMCC 1.1355), whole genome shotgun sequence.</title>
        <authorList>
            <person name="Zhang X."/>
        </authorList>
    </citation>
    <scope>NUCLEOTIDE SEQUENCE [LARGE SCALE GENOMIC DNA]</scope>
    <source>
        <strain evidence="8">ysch24</strain>
    </source>
</reference>
<dbReference type="PANTHER" id="PTHR23514:SF13">
    <property type="entry name" value="INNER MEMBRANE PROTEIN YBJJ"/>
    <property type="match status" value="1"/>
</dbReference>
<keyword evidence="4 5" id="KW-0472">Membrane</keyword>
<feature type="transmembrane region" description="Helical" evidence="5">
    <location>
        <begin position="253"/>
        <end position="271"/>
    </location>
</feature>
<feature type="transmembrane region" description="Helical" evidence="5">
    <location>
        <begin position="101"/>
        <end position="126"/>
    </location>
</feature>
<feature type="transmembrane region" description="Helical" evidence="5">
    <location>
        <begin position="48"/>
        <end position="70"/>
    </location>
</feature>
<name>A0A7K1UCU1_9BACT</name>
<protein>
    <submittedName>
        <fullName evidence="7">MFS transporter</fullName>
    </submittedName>
</protein>
<dbReference type="Proteomes" id="UP000461730">
    <property type="component" value="Unassembled WGS sequence"/>
</dbReference>
<feature type="domain" description="Major facilitator superfamily (MFS) profile" evidence="6">
    <location>
        <begin position="11"/>
        <end position="395"/>
    </location>
</feature>
<comment type="subcellular location">
    <subcellularLocation>
        <location evidence="1">Membrane</location>
        <topology evidence="1">Multi-pass membrane protein</topology>
    </subcellularLocation>
</comment>
<dbReference type="InterPro" id="IPR011701">
    <property type="entry name" value="MFS"/>
</dbReference>
<evidence type="ECO:0000313" key="7">
    <source>
        <dbReference type="EMBL" id="MVT12088.1"/>
    </source>
</evidence>
<dbReference type="GO" id="GO:0016020">
    <property type="term" value="C:membrane"/>
    <property type="evidence" value="ECO:0007669"/>
    <property type="project" value="UniProtKB-SubCell"/>
</dbReference>
<dbReference type="Pfam" id="PF07690">
    <property type="entry name" value="MFS_1"/>
    <property type="match status" value="1"/>
</dbReference>
<keyword evidence="2 5" id="KW-0812">Transmembrane</keyword>
<dbReference type="PROSITE" id="PS50850">
    <property type="entry name" value="MFS"/>
    <property type="match status" value="1"/>
</dbReference>
<dbReference type="InterPro" id="IPR020846">
    <property type="entry name" value="MFS_dom"/>
</dbReference>
<evidence type="ECO:0000256" key="5">
    <source>
        <dbReference type="SAM" id="Phobius"/>
    </source>
</evidence>
<evidence type="ECO:0000313" key="8">
    <source>
        <dbReference type="Proteomes" id="UP000461730"/>
    </source>
</evidence>
<dbReference type="InterPro" id="IPR036259">
    <property type="entry name" value="MFS_trans_sf"/>
</dbReference>
<gene>
    <name evidence="7" type="ORF">GO493_27770</name>
</gene>
<sequence>MNVDDKRLMMARRATRFIFFVCGLGISSWAPMVPYAKDRLGLHEGHLGLLLLFIGLGALVMMPVTGLLISRYGTRKVIACSAILIALLLPSLIVIKSVIIMAAALFIFGAAIGSIDVAMNAHGIYVQNLYGRPVMSSLHGLFSVGGLAGSLGLGFLVKAGLDPLHAAFSIAGLLLVICLSQYRHLFPYHLEQDINTKYSTVTDTALTSNNFLWLRRSVVFLGTMCFIVFLSEGAMLDWSAVFLRDTKAVPQTLSGAGYAAFSVAMATMRLLGDGLVEKFDRTTIVSGGSLLAAFGLLVAIFSPWFYMVLVGYILLGIGAANIVPVFFSDGGRLKGIPASVSIPAITTMGYAGQLAGPALLGFIAHHISLPAAFGCCAILLIITSLSYWIKEQKYPLTISKIQ</sequence>
<dbReference type="AlphaFoldDB" id="A0A7K1UCU1"/>
<feature type="transmembrane region" description="Helical" evidence="5">
    <location>
        <begin position="138"/>
        <end position="157"/>
    </location>
</feature>
<evidence type="ECO:0000256" key="1">
    <source>
        <dbReference type="ARBA" id="ARBA00004141"/>
    </source>
</evidence>
<keyword evidence="3 5" id="KW-1133">Transmembrane helix</keyword>
<evidence type="ECO:0000256" key="4">
    <source>
        <dbReference type="ARBA" id="ARBA00023136"/>
    </source>
</evidence>
<keyword evidence="8" id="KW-1185">Reference proteome</keyword>
<organism evidence="7 8">
    <name type="scientific">Chitinophaga tropicalis</name>
    <dbReference type="NCBI Taxonomy" id="2683588"/>
    <lineage>
        <taxon>Bacteria</taxon>
        <taxon>Pseudomonadati</taxon>
        <taxon>Bacteroidota</taxon>
        <taxon>Chitinophagia</taxon>
        <taxon>Chitinophagales</taxon>
        <taxon>Chitinophagaceae</taxon>
        <taxon>Chitinophaga</taxon>
    </lineage>
</organism>
<dbReference type="EMBL" id="WRXN01000019">
    <property type="protein sequence ID" value="MVT12088.1"/>
    <property type="molecule type" value="Genomic_DNA"/>
</dbReference>
<feature type="transmembrane region" description="Helical" evidence="5">
    <location>
        <begin position="77"/>
        <end position="95"/>
    </location>
</feature>
<dbReference type="InterPro" id="IPR051788">
    <property type="entry name" value="MFS_Transporter"/>
</dbReference>
<comment type="caution">
    <text evidence="7">The sequence shown here is derived from an EMBL/GenBank/DDBJ whole genome shotgun (WGS) entry which is preliminary data.</text>
</comment>
<feature type="transmembrane region" description="Helical" evidence="5">
    <location>
        <begin position="218"/>
        <end position="241"/>
    </location>
</feature>
<proteinExistence type="predicted"/>